<dbReference type="SUPFAM" id="SSF46955">
    <property type="entry name" value="Putative DNA-binding domain"/>
    <property type="match status" value="1"/>
</dbReference>
<dbReference type="AlphaFoldDB" id="A0A0R1KK91"/>
<dbReference type="PATRIC" id="fig|1423788.3.peg.1392"/>
<dbReference type="STRING" id="1423788.FC78_GL001355"/>
<dbReference type="PROSITE" id="PS00552">
    <property type="entry name" value="HTH_MERR_1"/>
    <property type="match status" value="1"/>
</dbReference>
<evidence type="ECO:0000256" key="1">
    <source>
        <dbReference type="ARBA" id="ARBA00023125"/>
    </source>
</evidence>
<dbReference type="InterPro" id="IPR009061">
    <property type="entry name" value="DNA-bd_dom_put_sf"/>
</dbReference>
<organism evidence="3 4">
    <name type="scientific">Companilactobacillus bobalius DSM 19674</name>
    <dbReference type="NCBI Taxonomy" id="1423788"/>
    <lineage>
        <taxon>Bacteria</taxon>
        <taxon>Bacillati</taxon>
        <taxon>Bacillota</taxon>
        <taxon>Bacilli</taxon>
        <taxon>Lactobacillales</taxon>
        <taxon>Lactobacillaceae</taxon>
        <taxon>Companilactobacillus</taxon>
        <taxon>Companilactobacillus bobalius</taxon>
    </lineage>
</organism>
<keyword evidence="4" id="KW-1185">Reference proteome</keyword>
<accession>A0A0R1KK91</accession>
<reference evidence="3 4" key="1">
    <citation type="journal article" date="2015" name="Genome Announc.">
        <title>Expanding the biotechnology potential of lactobacilli through comparative genomics of 213 strains and associated genera.</title>
        <authorList>
            <person name="Sun Z."/>
            <person name="Harris H.M."/>
            <person name="McCann A."/>
            <person name="Guo C."/>
            <person name="Argimon S."/>
            <person name="Zhang W."/>
            <person name="Yang X."/>
            <person name="Jeffery I.B."/>
            <person name="Cooney J.C."/>
            <person name="Kagawa T.F."/>
            <person name="Liu W."/>
            <person name="Song Y."/>
            <person name="Salvetti E."/>
            <person name="Wrobel A."/>
            <person name="Rasinkangas P."/>
            <person name="Parkhill J."/>
            <person name="Rea M.C."/>
            <person name="O'Sullivan O."/>
            <person name="Ritari J."/>
            <person name="Douillard F.P."/>
            <person name="Paul Ross R."/>
            <person name="Yang R."/>
            <person name="Briner A.E."/>
            <person name="Felis G.E."/>
            <person name="de Vos W.M."/>
            <person name="Barrangou R."/>
            <person name="Klaenhammer T.R."/>
            <person name="Caufield P.W."/>
            <person name="Cui Y."/>
            <person name="Zhang H."/>
            <person name="O'Toole P.W."/>
        </authorList>
    </citation>
    <scope>NUCLEOTIDE SEQUENCE [LARGE SCALE GENOMIC DNA]</scope>
    <source>
        <strain evidence="3 4">DSM 19674</strain>
    </source>
</reference>
<dbReference type="PANTHER" id="PTHR30204:SF83">
    <property type="entry name" value="TRANSCRIPTIONAL REGULATOR, MERR FAMILY"/>
    <property type="match status" value="1"/>
</dbReference>
<protein>
    <submittedName>
        <fullName evidence="3">Transcription regulator</fullName>
    </submittedName>
</protein>
<dbReference type="InterPro" id="IPR000551">
    <property type="entry name" value="MerR-type_HTH_dom"/>
</dbReference>
<dbReference type="GO" id="GO:0003700">
    <property type="term" value="F:DNA-binding transcription factor activity"/>
    <property type="evidence" value="ECO:0007669"/>
    <property type="project" value="InterPro"/>
</dbReference>
<dbReference type="EMBL" id="AZDY01000035">
    <property type="protein sequence ID" value="KRK83772.1"/>
    <property type="molecule type" value="Genomic_DNA"/>
</dbReference>
<comment type="caution">
    <text evidence="3">The sequence shown here is derived from an EMBL/GenBank/DDBJ whole genome shotgun (WGS) entry which is preliminary data.</text>
</comment>
<dbReference type="PROSITE" id="PS50937">
    <property type="entry name" value="HTH_MERR_2"/>
    <property type="match status" value="1"/>
</dbReference>
<evidence type="ECO:0000313" key="3">
    <source>
        <dbReference type="EMBL" id="KRK83772.1"/>
    </source>
</evidence>
<evidence type="ECO:0000259" key="2">
    <source>
        <dbReference type="PROSITE" id="PS50937"/>
    </source>
</evidence>
<gene>
    <name evidence="3" type="ORF">FC78_GL001355</name>
</gene>
<dbReference type="GO" id="GO:0003677">
    <property type="term" value="F:DNA binding"/>
    <property type="evidence" value="ECO:0007669"/>
    <property type="project" value="UniProtKB-KW"/>
</dbReference>
<dbReference type="Pfam" id="PF13411">
    <property type="entry name" value="MerR_1"/>
    <property type="match status" value="1"/>
</dbReference>
<dbReference type="RefSeq" id="WP_056951453.1">
    <property type="nucleotide sequence ID" value="NZ_AZDY01000035.1"/>
</dbReference>
<dbReference type="Proteomes" id="UP000051515">
    <property type="component" value="Unassembled WGS sequence"/>
</dbReference>
<dbReference type="OrthoDB" id="9811174at2"/>
<feature type="domain" description="HTH merR-type" evidence="2">
    <location>
        <begin position="2"/>
        <end position="71"/>
    </location>
</feature>
<dbReference type="PANTHER" id="PTHR30204">
    <property type="entry name" value="REDOX-CYCLING DRUG-SENSING TRANSCRIPTIONAL ACTIVATOR SOXR"/>
    <property type="match status" value="1"/>
</dbReference>
<dbReference type="InterPro" id="IPR047057">
    <property type="entry name" value="MerR_fam"/>
</dbReference>
<name>A0A0R1KK91_9LACO</name>
<sequence length="145" mass="16642">MAYSIGQVAEKTGLSSYTLRYYDKEGLMPFVHRDDNGRREFTENDMDFVDLISCLKETGMSLKEIREFVNMSMEGNVTLEQRLAMFKKQRDEVMRQIAQSEKYLEKLDHKVKYFEAACAAGSEDGLEDFCDTLEAASKASQSMDN</sequence>
<dbReference type="Gene3D" id="1.10.1660.10">
    <property type="match status" value="1"/>
</dbReference>
<evidence type="ECO:0000313" key="4">
    <source>
        <dbReference type="Proteomes" id="UP000051515"/>
    </source>
</evidence>
<dbReference type="PRINTS" id="PR00040">
    <property type="entry name" value="HTHMERR"/>
</dbReference>
<proteinExistence type="predicted"/>
<dbReference type="SMART" id="SM00422">
    <property type="entry name" value="HTH_MERR"/>
    <property type="match status" value="1"/>
</dbReference>
<dbReference type="CDD" id="cd01109">
    <property type="entry name" value="HTH_YyaN"/>
    <property type="match status" value="1"/>
</dbReference>
<keyword evidence="1" id="KW-0238">DNA-binding</keyword>